<dbReference type="EMBL" id="JH767134">
    <property type="protein sequence ID" value="EQC41709.1"/>
    <property type="molecule type" value="Genomic_DNA"/>
</dbReference>
<protein>
    <recommendedName>
        <fullName evidence="4">Temptin Cys/Cys disulfide domain-containing protein</fullName>
    </recommendedName>
</protein>
<dbReference type="Pfam" id="PF24784">
    <property type="entry name" value="Temptin_C"/>
    <property type="match status" value="1"/>
</dbReference>
<keyword evidence="3" id="KW-0732">Signal</keyword>
<feature type="signal peptide" evidence="3">
    <location>
        <begin position="1"/>
        <end position="22"/>
    </location>
</feature>
<keyword evidence="2" id="KW-1133">Transmembrane helix</keyword>
<dbReference type="RefSeq" id="XP_008605423.1">
    <property type="nucleotide sequence ID" value="XM_008607201.1"/>
</dbReference>
<dbReference type="OrthoDB" id="167956at2759"/>
<keyword evidence="2" id="KW-0812">Transmembrane</keyword>
<dbReference type="PANTHER" id="PTHR34737">
    <property type="entry name" value="EF-HAND DOMAIN-CONTAINING PROTEIN"/>
    <property type="match status" value="1"/>
</dbReference>
<feature type="compositionally biased region" description="Pro residues" evidence="1">
    <location>
        <begin position="141"/>
        <end position="181"/>
    </location>
</feature>
<dbReference type="AlphaFoldDB" id="T0QU34"/>
<keyword evidence="6" id="KW-1185">Reference proteome</keyword>
<proteinExistence type="predicted"/>
<feature type="region of interest" description="Disordered" evidence="1">
    <location>
        <begin position="134"/>
        <end position="233"/>
    </location>
</feature>
<organism evidence="5 6">
    <name type="scientific">Saprolegnia diclina (strain VS20)</name>
    <dbReference type="NCBI Taxonomy" id="1156394"/>
    <lineage>
        <taxon>Eukaryota</taxon>
        <taxon>Sar</taxon>
        <taxon>Stramenopiles</taxon>
        <taxon>Oomycota</taxon>
        <taxon>Saprolegniomycetes</taxon>
        <taxon>Saprolegniales</taxon>
        <taxon>Saprolegniaceae</taxon>
        <taxon>Saprolegnia</taxon>
    </lineage>
</organism>
<keyword evidence="2" id="KW-0472">Membrane</keyword>
<evidence type="ECO:0000313" key="5">
    <source>
        <dbReference type="EMBL" id="EQC41709.1"/>
    </source>
</evidence>
<dbReference type="VEuPathDB" id="FungiDB:SDRG_01666"/>
<feature type="transmembrane region" description="Helical" evidence="2">
    <location>
        <begin position="338"/>
        <end position="361"/>
    </location>
</feature>
<name>T0QU34_SAPDV</name>
<dbReference type="PANTHER" id="PTHR34737:SF2">
    <property type="entry name" value="EF-HAND DOMAIN-CONTAINING PROTEIN"/>
    <property type="match status" value="1"/>
</dbReference>
<evidence type="ECO:0000256" key="2">
    <source>
        <dbReference type="SAM" id="Phobius"/>
    </source>
</evidence>
<feature type="compositionally biased region" description="Pro residues" evidence="1">
    <location>
        <begin position="207"/>
        <end position="219"/>
    </location>
</feature>
<dbReference type="STRING" id="1156394.T0QU34"/>
<dbReference type="InterPro" id="IPR055313">
    <property type="entry name" value="Temptin-like"/>
</dbReference>
<accession>T0QU34</accession>
<dbReference type="eggNOG" id="ENOG502S9GS">
    <property type="taxonomic scope" value="Eukaryota"/>
</dbReference>
<dbReference type="OMA" id="WTEALCH"/>
<feature type="region of interest" description="Disordered" evidence="1">
    <location>
        <begin position="88"/>
        <end position="122"/>
    </location>
</feature>
<evidence type="ECO:0000256" key="1">
    <source>
        <dbReference type="SAM" id="MobiDB-lite"/>
    </source>
</evidence>
<sequence>MRQRSHFTTAMVSRTLPTIAAALAATTVIVDGYAKFAALLPNGDKVPGVAAIGHTNVKGGGANNQFGLDFSSGGSTWSPVLCQLDSDGDGATNGEELGDPCCKWTQGSTPHSSSATSPGHKNTFSSAQLAALKCPTSPTSAPSPNPSPYPSPVPSPNPSPAPSPTPSPKPSPAPSPKPSPSSNPTEDPSEDPTEDPSEDPSDDPTDEPSPSPSSHPTPRPSNGSIPTSPPNTDCVKISVMGDATYCIPGPICVGAHDYPAGKNCPKKGDVAGQDCVGGIPSYSNGQCILTVDAVCEQMKDGVWGCMLPGGVPTASPSNSSTTVKMAVAASTDLSPGDYTGYFIAGGTVAAVAAVALAVLIVKKVRKQNSFKDGCPMEIQHNAETPVL</sequence>
<evidence type="ECO:0000256" key="3">
    <source>
        <dbReference type="SAM" id="SignalP"/>
    </source>
</evidence>
<gene>
    <name evidence="5" type="ORF">SDRG_01666</name>
</gene>
<feature type="compositionally biased region" description="Polar residues" evidence="1">
    <location>
        <begin position="105"/>
        <end position="122"/>
    </location>
</feature>
<dbReference type="InterPro" id="IPR057626">
    <property type="entry name" value="S-S_Temptin"/>
</dbReference>
<reference evidence="5 6" key="1">
    <citation type="submission" date="2012-04" db="EMBL/GenBank/DDBJ databases">
        <title>The Genome Sequence of Saprolegnia declina VS20.</title>
        <authorList>
            <consortium name="The Broad Institute Genome Sequencing Platform"/>
            <person name="Russ C."/>
            <person name="Nusbaum C."/>
            <person name="Tyler B."/>
            <person name="van West P."/>
            <person name="Dieguez-Uribeondo J."/>
            <person name="de Bruijn I."/>
            <person name="Tripathy S."/>
            <person name="Jiang R."/>
            <person name="Young S.K."/>
            <person name="Zeng Q."/>
            <person name="Gargeya S."/>
            <person name="Fitzgerald M."/>
            <person name="Haas B."/>
            <person name="Abouelleil A."/>
            <person name="Alvarado L."/>
            <person name="Arachchi H.M."/>
            <person name="Berlin A."/>
            <person name="Chapman S.B."/>
            <person name="Goldberg J."/>
            <person name="Griggs A."/>
            <person name="Gujja S."/>
            <person name="Hansen M."/>
            <person name="Howarth C."/>
            <person name="Imamovic A."/>
            <person name="Larimer J."/>
            <person name="McCowen C."/>
            <person name="Montmayeur A."/>
            <person name="Murphy C."/>
            <person name="Neiman D."/>
            <person name="Pearson M."/>
            <person name="Priest M."/>
            <person name="Roberts A."/>
            <person name="Saif S."/>
            <person name="Shea T."/>
            <person name="Sisk P."/>
            <person name="Sykes S."/>
            <person name="Wortman J."/>
            <person name="Nusbaum C."/>
            <person name="Birren B."/>
        </authorList>
    </citation>
    <scope>NUCLEOTIDE SEQUENCE [LARGE SCALE GENOMIC DNA]</scope>
    <source>
        <strain evidence="5 6">VS20</strain>
    </source>
</reference>
<feature type="chain" id="PRO_5004570580" description="Temptin Cys/Cys disulfide domain-containing protein" evidence="3">
    <location>
        <begin position="23"/>
        <end position="387"/>
    </location>
</feature>
<feature type="compositionally biased region" description="Acidic residues" evidence="1">
    <location>
        <begin position="187"/>
        <end position="206"/>
    </location>
</feature>
<dbReference type="GeneID" id="19942393"/>
<dbReference type="InParanoid" id="T0QU34"/>
<evidence type="ECO:0000259" key="4">
    <source>
        <dbReference type="Pfam" id="PF24784"/>
    </source>
</evidence>
<feature type="domain" description="Temptin Cys/Cys disulfide" evidence="4">
    <location>
        <begin position="31"/>
        <end position="119"/>
    </location>
</feature>
<dbReference type="Proteomes" id="UP000030762">
    <property type="component" value="Unassembled WGS sequence"/>
</dbReference>
<evidence type="ECO:0000313" key="6">
    <source>
        <dbReference type="Proteomes" id="UP000030762"/>
    </source>
</evidence>